<dbReference type="EMBL" id="JAHRHY010000004">
    <property type="protein sequence ID" value="KAG9070163.1"/>
    <property type="molecule type" value="Genomic_DNA"/>
</dbReference>
<name>A0A9P8BWC7_9FUNG</name>
<dbReference type="Proteomes" id="UP000707451">
    <property type="component" value="Unassembled WGS sequence"/>
</dbReference>
<dbReference type="AlphaFoldDB" id="A0A9P8BWC7"/>
<feature type="region of interest" description="Disordered" evidence="1">
    <location>
        <begin position="287"/>
        <end position="312"/>
    </location>
</feature>
<dbReference type="PANTHER" id="PTHR28058">
    <property type="entry name" value="37S RIBOSOMAL PROTEIN MRP51, MITOCHONDRIAL"/>
    <property type="match status" value="1"/>
</dbReference>
<dbReference type="OrthoDB" id="2735536at2759"/>
<sequence>MERSFSHLLRTSRLATFDKNINQIYTTSGKAKAIGDWGLKRNLPTVLRTHYLTIEQLDTAEHQTPFQSATSDFLFLQRWKENFPRSRPPQPQPVAVKKDLSTMTDIEFKKLLETAREKRQEWKAALSKGEVRSDEHLRFLNILTRHSKGSSIDTETSQASIGTSRSPANTSTSAPNAGSNSKVKVGPTYGFFEPSTPTIVQGRSLGRFRQNQVVGVSGVVATLPSYTHTQNTSKSLQPYYVHKAEIEADGRPNVVLSMSPPSPASWSTSSIGGGREMYSYNRNRYPQGAAAKAASSSSSETSPSEGTGHRKVITRVQGLLETLDQPNNRA</sequence>
<keyword evidence="3" id="KW-1185">Reference proteome</keyword>
<evidence type="ECO:0000313" key="2">
    <source>
        <dbReference type="EMBL" id="KAG9070163.1"/>
    </source>
</evidence>
<proteinExistence type="predicted"/>
<protein>
    <submittedName>
        <fullName evidence="2">Uncharacterized protein</fullName>
    </submittedName>
</protein>
<reference evidence="2" key="1">
    <citation type="submission" date="2021-06" db="EMBL/GenBank/DDBJ databases">
        <title>Genome Sequence of Mortierella hyaline Strain SCG-10, a Cold-Adapted, Nitrate-Reducing Fungus Isolated from Soil in Minnesota, USA.</title>
        <authorList>
            <person name="Aldossari N."/>
        </authorList>
    </citation>
    <scope>NUCLEOTIDE SEQUENCE</scope>
    <source>
        <strain evidence="2">SCG-10</strain>
    </source>
</reference>
<gene>
    <name evidence="2" type="ORF">KI688_009495</name>
</gene>
<dbReference type="PANTHER" id="PTHR28058:SF1">
    <property type="entry name" value="SMALL RIBOSOMAL SUBUNIT PROTEIN BS1M"/>
    <property type="match status" value="1"/>
</dbReference>
<comment type="caution">
    <text evidence="2">The sequence shown here is derived from an EMBL/GenBank/DDBJ whole genome shotgun (WGS) entry which is preliminary data.</text>
</comment>
<dbReference type="Pfam" id="PF11709">
    <property type="entry name" value="Mit_ribos_Mrp51"/>
    <property type="match status" value="1"/>
</dbReference>
<evidence type="ECO:0000313" key="3">
    <source>
        <dbReference type="Proteomes" id="UP000707451"/>
    </source>
</evidence>
<evidence type="ECO:0000256" key="1">
    <source>
        <dbReference type="SAM" id="MobiDB-lite"/>
    </source>
</evidence>
<feature type="compositionally biased region" description="Polar residues" evidence="1">
    <location>
        <begin position="149"/>
        <end position="182"/>
    </location>
</feature>
<accession>A0A9P8BWC7</accession>
<feature type="compositionally biased region" description="Low complexity" evidence="1">
    <location>
        <begin position="289"/>
        <end position="299"/>
    </location>
</feature>
<dbReference type="InterPro" id="IPR016712">
    <property type="entry name" value="Rbsml_bS1m-like"/>
</dbReference>
<organism evidence="2 3">
    <name type="scientific">Linnemannia hyalina</name>
    <dbReference type="NCBI Taxonomy" id="64524"/>
    <lineage>
        <taxon>Eukaryota</taxon>
        <taxon>Fungi</taxon>
        <taxon>Fungi incertae sedis</taxon>
        <taxon>Mucoromycota</taxon>
        <taxon>Mortierellomycotina</taxon>
        <taxon>Mortierellomycetes</taxon>
        <taxon>Mortierellales</taxon>
        <taxon>Mortierellaceae</taxon>
        <taxon>Linnemannia</taxon>
    </lineage>
</organism>
<feature type="region of interest" description="Disordered" evidence="1">
    <location>
        <begin position="148"/>
        <end position="183"/>
    </location>
</feature>